<dbReference type="EMBL" id="JBHTCG010000027">
    <property type="protein sequence ID" value="MFC7386509.1"/>
    <property type="molecule type" value="Genomic_DNA"/>
</dbReference>
<dbReference type="InterPro" id="IPR054488">
    <property type="entry name" value="ThcOx_dom2"/>
</dbReference>
<reference evidence="4" key="1">
    <citation type="journal article" date="2019" name="Int. J. Syst. Evol. Microbiol.">
        <title>The Global Catalogue of Microorganisms (GCM) 10K type strain sequencing project: providing services to taxonomists for standard genome sequencing and annotation.</title>
        <authorList>
            <consortium name="The Broad Institute Genomics Platform"/>
            <consortium name="The Broad Institute Genome Sequencing Center for Infectious Disease"/>
            <person name="Wu L."/>
            <person name="Ma J."/>
        </authorList>
    </citation>
    <scope>NUCLEOTIDE SEQUENCE [LARGE SCALE GENOMIC DNA]</scope>
    <source>
        <strain evidence="4">CECT 7649</strain>
    </source>
</reference>
<dbReference type="CDD" id="cd02142">
    <property type="entry name" value="McbC_SagB-like_oxidoreductase"/>
    <property type="match status" value="1"/>
</dbReference>
<evidence type="ECO:0000313" key="4">
    <source>
        <dbReference type="Proteomes" id="UP001596496"/>
    </source>
</evidence>
<dbReference type="PANTHER" id="PTHR43745:SF2">
    <property type="entry name" value="NITROREDUCTASE MJ1384-RELATED"/>
    <property type="match status" value="1"/>
</dbReference>
<feature type="domain" description="Nitroreductase" evidence="1">
    <location>
        <begin position="266"/>
        <end position="442"/>
    </location>
</feature>
<evidence type="ECO:0000259" key="2">
    <source>
        <dbReference type="Pfam" id="PF22767"/>
    </source>
</evidence>
<dbReference type="SUPFAM" id="SSF55469">
    <property type="entry name" value="FMN-dependent nitroreductase-like"/>
    <property type="match status" value="1"/>
</dbReference>
<organism evidence="3 4">
    <name type="scientific">Sphaerisporangium rhizosphaerae</name>
    <dbReference type="NCBI Taxonomy" id="2269375"/>
    <lineage>
        <taxon>Bacteria</taxon>
        <taxon>Bacillati</taxon>
        <taxon>Actinomycetota</taxon>
        <taxon>Actinomycetes</taxon>
        <taxon>Streptosporangiales</taxon>
        <taxon>Streptosporangiaceae</taxon>
        <taxon>Sphaerisporangium</taxon>
    </lineage>
</organism>
<dbReference type="NCBIfam" id="TIGR03605">
    <property type="entry name" value="antibiot_sagB"/>
    <property type="match status" value="1"/>
</dbReference>
<protein>
    <submittedName>
        <fullName evidence="3">SagB family peptide dehydrogenase</fullName>
    </submittedName>
</protein>
<dbReference type="Pfam" id="PF00881">
    <property type="entry name" value="Nitroreductase"/>
    <property type="match status" value="1"/>
</dbReference>
<dbReference type="InterPro" id="IPR052544">
    <property type="entry name" value="Bacteriocin_Proc_Enz"/>
</dbReference>
<feature type="domain" description="Cyanobactin oxidase ThcOx second" evidence="2">
    <location>
        <begin position="123"/>
        <end position="216"/>
    </location>
</feature>
<dbReference type="Gene3D" id="3.40.109.10">
    <property type="entry name" value="NADH Oxidase"/>
    <property type="match status" value="1"/>
</dbReference>
<gene>
    <name evidence="3" type="ORF">ACFQSB_30175</name>
</gene>
<dbReference type="InterPro" id="IPR000415">
    <property type="entry name" value="Nitroreductase-like"/>
</dbReference>
<evidence type="ECO:0000313" key="3">
    <source>
        <dbReference type="EMBL" id="MFC7386509.1"/>
    </source>
</evidence>
<dbReference type="PANTHER" id="PTHR43745">
    <property type="entry name" value="NITROREDUCTASE MJ1384-RELATED"/>
    <property type="match status" value="1"/>
</dbReference>
<name>A0ABW2PB06_9ACTN</name>
<dbReference type="RefSeq" id="WP_380830241.1">
    <property type="nucleotide sequence ID" value="NZ_JBHTCG010000027.1"/>
</dbReference>
<keyword evidence="4" id="KW-1185">Reference proteome</keyword>
<comment type="caution">
    <text evidence="3">The sequence shown here is derived from an EMBL/GenBank/DDBJ whole genome shotgun (WGS) entry which is preliminary data.</text>
</comment>
<dbReference type="InterPro" id="IPR029479">
    <property type="entry name" value="Nitroreductase"/>
</dbReference>
<evidence type="ECO:0000259" key="1">
    <source>
        <dbReference type="Pfam" id="PF00881"/>
    </source>
</evidence>
<dbReference type="Pfam" id="PF22767">
    <property type="entry name" value="ThcOx"/>
    <property type="match status" value="1"/>
</dbReference>
<proteinExistence type="predicted"/>
<accession>A0ABW2PB06</accession>
<sequence length="463" mass="48906">MTVPAARPDPPAPMVGLREDAVVTSADGTLTITNPFGASTLRGLPPAVEEVLRGLPGTLAAEDELAERLLAAGGTSQEAALLYLTLSRLRPVLVHAVEPLLRVVPVARDAEFRPPALAPDDTVRLSRFALVRATEEGLVLESPLSRHRVMLTEEAMPLLGALARPVMAKQAPEAIGHLVAAGMAVTGDAEESDPALRAWDFHDLLFHARSRMGRHDQPFGASFRFVGEVPPEPVVKRPPAGPAVELFTPSLEEAAAADPPFTTVLESRRSVREYAGAPPTVRQLGELLYRAARVRGVFGPAPGMPYEASSRPYPAGGAAYELELYLTVARCEGLDAGVYHYDPLGHRLAALPARNADARAMLGVARLATGGMATPDVLITVTSRFQRMSWKYSGLAYAATLKNVGALYQTLYLVATAMGMAPCGLGSGDADLAARTFGLDWARESSVGDFLIGGAPGDAAPGS</sequence>
<dbReference type="Proteomes" id="UP001596496">
    <property type="component" value="Unassembled WGS sequence"/>
</dbReference>
<dbReference type="InterPro" id="IPR020051">
    <property type="entry name" value="SagB-type_dehydrogenase"/>
</dbReference>